<dbReference type="Proteomes" id="UP000242770">
    <property type="component" value="Unassembled WGS sequence"/>
</dbReference>
<organism evidence="1 2">
    <name type="scientific">Sporisorium scitamineum</name>
    <dbReference type="NCBI Taxonomy" id="49012"/>
    <lineage>
        <taxon>Eukaryota</taxon>
        <taxon>Fungi</taxon>
        <taxon>Dikarya</taxon>
        <taxon>Basidiomycota</taxon>
        <taxon>Ustilaginomycotina</taxon>
        <taxon>Ustilaginomycetes</taxon>
        <taxon>Ustilaginales</taxon>
        <taxon>Ustilaginaceae</taxon>
        <taxon>Sporisorium</taxon>
    </lineage>
</organism>
<protein>
    <submittedName>
        <fullName evidence="1">Uncharacterized protein</fullName>
    </submittedName>
</protein>
<reference evidence="2" key="1">
    <citation type="submission" date="2014-06" db="EMBL/GenBank/DDBJ databases">
        <authorList>
            <person name="Berkman P.J."/>
        </authorList>
    </citation>
    <scope>NUCLEOTIDE SEQUENCE [LARGE SCALE GENOMIC DNA]</scope>
</reference>
<evidence type="ECO:0000313" key="2">
    <source>
        <dbReference type="Proteomes" id="UP000242770"/>
    </source>
</evidence>
<name>A0A0F7S9B0_9BASI</name>
<evidence type="ECO:0000313" key="1">
    <source>
        <dbReference type="EMBL" id="CDW97989.1"/>
    </source>
</evidence>
<dbReference type="AlphaFoldDB" id="A0A0F7S9B0"/>
<sequence>MPFAVFVLGYASLRIPGYQLERHSDSKFGAEFALRITGGA</sequence>
<keyword evidence="2" id="KW-1185">Reference proteome</keyword>
<dbReference type="EMBL" id="CCFA01002694">
    <property type="protein sequence ID" value="CDW97989.1"/>
    <property type="molecule type" value="Genomic_DNA"/>
</dbReference>
<accession>A0A0F7S9B0</accession>
<proteinExistence type="predicted"/>
<gene>
    <name evidence="1" type="primary">SSCI44820.1</name>
</gene>